<evidence type="ECO:0000256" key="1">
    <source>
        <dbReference type="ARBA" id="ARBA00010556"/>
    </source>
</evidence>
<dbReference type="InterPro" id="IPR002890">
    <property type="entry name" value="MG2"/>
</dbReference>
<dbReference type="Pfam" id="PF11974">
    <property type="entry name" value="bMG3"/>
    <property type="match status" value="1"/>
</dbReference>
<dbReference type="InterPro" id="IPR001599">
    <property type="entry name" value="Macroglobln_a2"/>
</dbReference>
<dbReference type="InterPro" id="IPR008930">
    <property type="entry name" value="Terpenoid_cyclase/PrenylTrfase"/>
</dbReference>
<dbReference type="GO" id="GO:0004866">
    <property type="term" value="F:endopeptidase inhibitor activity"/>
    <property type="evidence" value="ECO:0007669"/>
    <property type="project" value="InterPro"/>
</dbReference>
<evidence type="ECO:0000259" key="4">
    <source>
        <dbReference type="SMART" id="SM01360"/>
    </source>
</evidence>
<feature type="domain" description="Alpha-2-macroglobulin bait region" evidence="3">
    <location>
        <begin position="904"/>
        <end position="1046"/>
    </location>
</feature>
<dbReference type="InterPro" id="IPR041203">
    <property type="entry name" value="Bact_A2M_MG5"/>
</dbReference>
<evidence type="ECO:0000259" key="3">
    <source>
        <dbReference type="SMART" id="SM01359"/>
    </source>
</evidence>
<dbReference type="EMBL" id="RJUK01000002">
    <property type="protein sequence ID" value="ROQ18577.1"/>
    <property type="molecule type" value="Genomic_DNA"/>
</dbReference>
<reference evidence="5 6" key="1">
    <citation type="submission" date="2018-11" db="EMBL/GenBank/DDBJ databases">
        <title>Genomic Encyclopedia of Type Strains, Phase IV (KMG-IV): sequencing the most valuable type-strain genomes for metagenomic binning, comparative biology and taxonomic classification.</title>
        <authorList>
            <person name="Goeker M."/>
        </authorList>
    </citation>
    <scope>NUCLEOTIDE SEQUENCE [LARGE SCALE GENOMIC DNA]</scope>
    <source>
        <strain evidence="5 6">DSM 16974</strain>
    </source>
</reference>
<dbReference type="Proteomes" id="UP000273643">
    <property type="component" value="Unassembled WGS sequence"/>
</dbReference>
<dbReference type="Pfam" id="PF00207">
    <property type="entry name" value="A2M"/>
    <property type="match status" value="1"/>
</dbReference>
<organism evidence="5 6">
    <name type="scientific">Marinimicrobium koreense</name>
    <dbReference type="NCBI Taxonomy" id="306545"/>
    <lineage>
        <taxon>Bacteria</taxon>
        <taxon>Pseudomonadati</taxon>
        <taxon>Pseudomonadota</taxon>
        <taxon>Gammaproteobacteria</taxon>
        <taxon>Cellvibrionales</taxon>
        <taxon>Cellvibrionaceae</taxon>
        <taxon>Marinimicrobium</taxon>
    </lineage>
</organism>
<dbReference type="InterPro" id="IPR041462">
    <property type="entry name" value="Bact_A2M_MG6"/>
</dbReference>
<dbReference type="SMART" id="SM01419">
    <property type="entry name" value="Thiol-ester_cl"/>
    <property type="match status" value="1"/>
</dbReference>
<comment type="caution">
    <text evidence="5">The sequence shown here is derived from an EMBL/GenBank/DDBJ whole genome shotgun (WGS) entry which is preliminary data.</text>
</comment>
<feature type="domain" description="Alpha-2-macroglobulin" evidence="4">
    <location>
        <begin position="1110"/>
        <end position="1199"/>
    </location>
</feature>
<accession>A0A3N1NUE5</accession>
<dbReference type="Gene3D" id="2.60.40.1930">
    <property type="match status" value="1"/>
</dbReference>
<evidence type="ECO:0000313" key="6">
    <source>
        <dbReference type="Proteomes" id="UP000273643"/>
    </source>
</evidence>
<name>A0A3N1NUE5_9GAMM</name>
<dbReference type="SMART" id="SM01360">
    <property type="entry name" value="A2M"/>
    <property type="match status" value="1"/>
</dbReference>
<dbReference type="InterPro" id="IPR011625">
    <property type="entry name" value="A2M_N_BRD"/>
</dbReference>
<gene>
    <name evidence="5" type="ORF">EDC38_2805</name>
</gene>
<dbReference type="Gene3D" id="1.50.10.20">
    <property type="match status" value="1"/>
</dbReference>
<dbReference type="InterPro" id="IPR047565">
    <property type="entry name" value="Alpha-macroglob_thiol-ester_cl"/>
</dbReference>
<comment type="similarity">
    <text evidence="1">Belongs to the protease inhibitor I39 (alpha-2-macroglobulin) family. Bacterial alpha-2-macroglobulin subfamily.</text>
</comment>
<dbReference type="InterPro" id="IPR051802">
    <property type="entry name" value="YfhM-like"/>
</dbReference>
<feature type="compositionally biased region" description="Low complexity" evidence="2">
    <location>
        <begin position="42"/>
        <end position="61"/>
    </location>
</feature>
<dbReference type="Pfam" id="PF17962">
    <property type="entry name" value="bMG6"/>
    <property type="match status" value="1"/>
</dbReference>
<dbReference type="Pfam" id="PF17972">
    <property type="entry name" value="bMG5"/>
    <property type="match status" value="1"/>
</dbReference>
<evidence type="ECO:0008006" key="7">
    <source>
        <dbReference type="Google" id="ProtNLM"/>
    </source>
</evidence>
<evidence type="ECO:0000313" key="5">
    <source>
        <dbReference type="EMBL" id="ROQ18577.1"/>
    </source>
</evidence>
<dbReference type="PROSITE" id="PS51257">
    <property type="entry name" value="PROKAR_LIPOPROTEIN"/>
    <property type="match status" value="1"/>
</dbReference>
<dbReference type="InterPro" id="IPR021868">
    <property type="entry name" value="Alpha_2_Macroglob_MG3"/>
</dbReference>
<feature type="region of interest" description="Disordered" evidence="2">
    <location>
        <begin position="36"/>
        <end position="61"/>
    </location>
</feature>
<keyword evidence="6" id="KW-1185">Reference proteome</keyword>
<feature type="compositionally biased region" description="Basic and acidic residues" evidence="2">
    <location>
        <begin position="374"/>
        <end position="390"/>
    </location>
</feature>
<evidence type="ECO:0000256" key="2">
    <source>
        <dbReference type="SAM" id="MobiDB-lite"/>
    </source>
</evidence>
<dbReference type="SMART" id="SM01359">
    <property type="entry name" value="A2M_N_2"/>
    <property type="match status" value="1"/>
</dbReference>
<dbReference type="PANTHER" id="PTHR40094">
    <property type="entry name" value="ALPHA-2-MACROGLOBULIN HOMOLOG"/>
    <property type="match status" value="1"/>
</dbReference>
<protein>
    <recommendedName>
        <fullName evidence="7">Alpha-2-macroglobulin family protein</fullName>
    </recommendedName>
</protein>
<dbReference type="PANTHER" id="PTHR40094:SF1">
    <property type="entry name" value="UBIQUITIN DOMAIN-CONTAINING PROTEIN"/>
    <property type="match status" value="1"/>
</dbReference>
<dbReference type="Pfam" id="PF01835">
    <property type="entry name" value="MG2"/>
    <property type="match status" value="1"/>
</dbReference>
<dbReference type="CDD" id="cd02891">
    <property type="entry name" value="A2M_like"/>
    <property type="match status" value="1"/>
</dbReference>
<sequence length="1779" mass="198836">MDKPFWPAGVTIFNSVTRIRWILISAALSVLLACSPGEDPTEPSASSSSETSSASAPESAAQGSFELTVDGLAPSGEADELDLSGELYVPDGAELSAVESVLTAELDGEQVPVQWQETAKSVRFGFQLDALPQTDREQRLVLIWDGTSVGSPQKGQRTLTLPARDTFAVTGARVVRGGQTYVEVSFSQPLERDQNLSGLVQLGGKEVRPRVDGSRLRLYPSEQADESVMLTVTDLVRSARGQRLSEGFEQSLRLHLVTPGVRFLGSSSILPPARQLSVPFEAANIDSVQVTAFKVFEGNMGQYLQNHGLTDAGPDGATGRYLWRKTYRLPEPASDGWQRYNLDLTELMAEHPEGMIQLSLSVDRSNSLYPCDVPRPEQAEDPEPESHEGDWSYQNDSKPAWYRQYYESRGYWVYSERNNPCHESYYRYSDQVQAQRAFQVSSMGLMAKLGGDDQLEVIATGLLDAEPLPDAQVRVYNFQQQPIGEGRTDEYGMASIRTDGQPFYLVAEREGKTGYLRLARNEALPTNQFDVDGEPVRDGLKGFLYGERDVWRPGDDIHLTFILEDRDDQWPEDHPVTLDLFDPQGKKVTSEVARDPVDGFYRFTLSTEESAPTGNWRAVVHLGNRYFDKVLKIETIMPNRLKMDLSFAETPLRLDAMPVQAELTAQWLHGASAAGLKADTEVRLIPKTTRFDGYSQFTFDDPAREFAGATQRVFEGELDESGEARFPVNLPVASPPPGQLSAVFINRVFEPGGAFSTALRRFDYLPFEQWVGIHVPDGSGYNGAIARNQDHEVSFQSLSSDGEPLSNRDLKLTLYKVDWRWWWDRGSDDLASFVASENRAPLSEDSLTTDANGLARWTLKKDHYDWGRYLLRVCDENSGHCAGEPLYLGWSRSNAVNPASATQLMLSTDQDEYQVGEIARVRLPEVERGRVLLSLENGRRVLQRRWLDLEPGQTDIEIPVTSEMAPNVYVHLSLLLPHQERASDAPMRLYGLVPLAVEDPDTRLEPDIDAPEQVRPESTFAIGVRETNDRAMTYTLALVDEGLLGITGFKAPDPHDHFYRREALGVYTWDLFDQVVGAYGASLQRVLAIGGSDADDEVDANPRERRFPPVVQFLGPFTLAAGEIQTHEITLPPYLGEVRAMVVAGQQGAYGKAEQSVTVTQPLSLLATLPRVVGPGETISLPVQVFTNDEAIDQVSIQASASDLFTLEQSTAELSLDGQQDAITELTLKVNDQVGQGQVTVTARSGDETASQTIHIESRAANPPSVRREQVVLAPGEEWRSSLEAHGMAGTNEASIEVSRLPPINLEQRLGYLLNYPHGCLEQVTSAAFPQLYLDRLVSLSDAQERERESNLQAAIERLARFQLANGAFNYWPGATYANDWASLYAGHFLVEAQRRGYGVEADGLQRWLDHERQQARRFNQGEDYRTQVQAYRLYVLALAGEAETPAMNRLRERLNQLNGDQQVTARRLLASAYYQLGLKDAGRELMPEVERVPDYDEPGYTYGSSLRDRAIGLKLLVQAGEQEAAWQQAEQIAERLSESDWYSTQSVAWALTALANFAGDVDAEEPLRFALDTEGDWQSLESQSHWYRQSLMNTQARVRNDSDQNLRVLLSNRGTPAATDEQPEAEGLNLEVRFATLEGETLEVTELPQGTDFMAEISVSADFGELGRARLEDIALSLVMPSGWQIRNERLEGGDAPEGFDYLDIRDDRVLGYFSLWRDYRWRWRYQDDRQERVTLKILLNASYAGDFYLPGWRTEAMYNERIRAGTAGQWVRVIKSD</sequence>
<dbReference type="OrthoDB" id="9767116at2"/>
<feature type="region of interest" description="Disordered" evidence="2">
    <location>
        <begin position="369"/>
        <end position="393"/>
    </location>
</feature>
<dbReference type="SUPFAM" id="SSF48239">
    <property type="entry name" value="Terpenoid cyclases/Protein prenyltransferases"/>
    <property type="match status" value="1"/>
</dbReference>
<dbReference type="Pfam" id="PF07703">
    <property type="entry name" value="A2M_BRD"/>
    <property type="match status" value="1"/>
</dbReference>
<proteinExistence type="inferred from homology"/>